<feature type="region of interest" description="Disordered" evidence="1">
    <location>
        <begin position="1"/>
        <end position="20"/>
    </location>
</feature>
<gene>
    <name evidence="2" type="ORF">IQ16_04111</name>
</gene>
<protein>
    <submittedName>
        <fullName evidence="2">Uncharacterized protein</fullName>
    </submittedName>
</protein>
<evidence type="ECO:0000256" key="1">
    <source>
        <dbReference type="SAM" id="MobiDB-lite"/>
    </source>
</evidence>
<dbReference type="Proteomes" id="UP000316291">
    <property type="component" value="Unassembled WGS sequence"/>
</dbReference>
<sequence length="86" mass="9666">MNKGESGVNAGPLPFASPRLRGEVGFYAQRKIRVRGSFGKDGDRWTRGESPSPLPSQRERRSSRPRKNGEREKSYTPAAFFAITLR</sequence>
<feature type="compositionally biased region" description="Basic and acidic residues" evidence="1">
    <location>
        <begin position="57"/>
        <end position="74"/>
    </location>
</feature>
<reference evidence="2 3" key="1">
    <citation type="journal article" date="2015" name="Stand. Genomic Sci.">
        <title>Genomic Encyclopedia of Bacterial and Archaeal Type Strains, Phase III: the genomes of soil and plant-associated and newly described type strains.</title>
        <authorList>
            <person name="Whitman W.B."/>
            <person name="Woyke T."/>
            <person name="Klenk H.P."/>
            <person name="Zhou Y."/>
            <person name="Lilburn T.G."/>
            <person name="Beck B.J."/>
            <person name="De Vos P."/>
            <person name="Vandamme P."/>
            <person name="Eisen J.A."/>
            <person name="Garrity G."/>
            <person name="Hugenholtz P."/>
            <person name="Kyrpides N.C."/>
        </authorList>
    </citation>
    <scope>NUCLEOTIDE SEQUENCE [LARGE SCALE GENOMIC DNA]</scope>
    <source>
        <strain evidence="2 3">CGMCC 1.10948</strain>
    </source>
</reference>
<accession>A0A562RGP1</accession>
<keyword evidence="3" id="KW-1185">Reference proteome</keyword>
<dbReference type="EMBL" id="VLLA01000010">
    <property type="protein sequence ID" value="TWI68267.1"/>
    <property type="molecule type" value="Genomic_DNA"/>
</dbReference>
<organism evidence="2 3">
    <name type="scientific">Bradyrhizobium huanghuaihaiense</name>
    <dbReference type="NCBI Taxonomy" id="990078"/>
    <lineage>
        <taxon>Bacteria</taxon>
        <taxon>Pseudomonadati</taxon>
        <taxon>Pseudomonadota</taxon>
        <taxon>Alphaproteobacteria</taxon>
        <taxon>Hyphomicrobiales</taxon>
        <taxon>Nitrobacteraceae</taxon>
        <taxon>Bradyrhizobium</taxon>
    </lineage>
</organism>
<comment type="caution">
    <text evidence="2">The sequence shown here is derived from an EMBL/GenBank/DDBJ whole genome shotgun (WGS) entry which is preliminary data.</text>
</comment>
<evidence type="ECO:0000313" key="2">
    <source>
        <dbReference type="EMBL" id="TWI68267.1"/>
    </source>
</evidence>
<feature type="region of interest" description="Disordered" evidence="1">
    <location>
        <begin position="37"/>
        <end position="78"/>
    </location>
</feature>
<evidence type="ECO:0000313" key="3">
    <source>
        <dbReference type="Proteomes" id="UP000316291"/>
    </source>
</evidence>
<name>A0A562RGP1_9BRAD</name>
<feature type="compositionally biased region" description="Basic and acidic residues" evidence="1">
    <location>
        <begin position="38"/>
        <end position="47"/>
    </location>
</feature>
<proteinExistence type="predicted"/>
<dbReference type="AlphaFoldDB" id="A0A562RGP1"/>